<dbReference type="AlphaFoldDB" id="A0A1G2H729"/>
<dbReference type="Proteomes" id="UP000177932">
    <property type="component" value="Unassembled WGS sequence"/>
</dbReference>
<organism evidence="1 2">
    <name type="scientific">Candidatus Spechtbacteria bacterium RIFCSPHIGHO2_01_FULL_43_30</name>
    <dbReference type="NCBI Taxonomy" id="1802158"/>
    <lineage>
        <taxon>Bacteria</taxon>
        <taxon>Candidatus Spechtiibacteriota</taxon>
    </lineage>
</organism>
<comment type="caution">
    <text evidence="1">The sequence shown here is derived from an EMBL/GenBank/DDBJ whole genome shotgun (WGS) entry which is preliminary data.</text>
</comment>
<sequence length="61" mass="6672">MRFLPANNGFASAFCFLASMVGFGNGYANICGILISASYGDITIMSALLKRIFLFWLCQSH</sequence>
<gene>
    <name evidence="1" type="ORF">A2827_00825</name>
</gene>
<protein>
    <submittedName>
        <fullName evidence="1">Uncharacterized protein</fullName>
    </submittedName>
</protein>
<accession>A0A1G2H729</accession>
<evidence type="ECO:0000313" key="2">
    <source>
        <dbReference type="Proteomes" id="UP000177932"/>
    </source>
</evidence>
<reference evidence="1 2" key="1">
    <citation type="journal article" date="2016" name="Nat. Commun.">
        <title>Thousands of microbial genomes shed light on interconnected biogeochemical processes in an aquifer system.</title>
        <authorList>
            <person name="Anantharaman K."/>
            <person name="Brown C.T."/>
            <person name="Hug L.A."/>
            <person name="Sharon I."/>
            <person name="Castelle C.J."/>
            <person name="Probst A.J."/>
            <person name="Thomas B.C."/>
            <person name="Singh A."/>
            <person name="Wilkins M.J."/>
            <person name="Karaoz U."/>
            <person name="Brodie E.L."/>
            <person name="Williams K.H."/>
            <person name="Hubbard S.S."/>
            <person name="Banfield J.F."/>
        </authorList>
    </citation>
    <scope>NUCLEOTIDE SEQUENCE [LARGE SCALE GENOMIC DNA]</scope>
</reference>
<proteinExistence type="predicted"/>
<dbReference type="EMBL" id="MHOD01000023">
    <property type="protein sequence ID" value="OGZ57748.1"/>
    <property type="molecule type" value="Genomic_DNA"/>
</dbReference>
<dbReference type="STRING" id="1802158.A2827_00825"/>
<name>A0A1G2H729_9BACT</name>
<evidence type="ECO:0000313" key="1">
    <source>
        <dbReference type="EMBL" id="OGZ57748.1"/>
    </source>
</evidence>